<dbReference type="PANTHER" id="PTHR48101:SF4">
    <property type="entry name" value="METHYLMALONYL-COA MUTASE, MITOCHONDRIAL"/>
    <property type="match status" value="1"/>
</dbReference>
<evidence type="ECO:0000256" key="1">
    <source>
        <dbReference type="ARBA" id="ARBA00011870"/>
    </source>
</evidence>
<dbReference type="Proteomes" id="UP001501480">
    <property type="component" value="Unassembled WGS sequence"/>
</dbReference>
<protein>
    <submittedName>
        <fullName evidence="4">Methylmalonyl-CoA mutase family protein</fullName>
    </submittedName>
</protein>
<dbReference type="EMBL" id="BAAAPY010000001">
    <property type="protein sequence ID" value="GAA2072114.1"/>
    <property type="molecule type" value="Genomic_DNA"/>
</dbReference>
<dbReference type="PANTHER" id="PTHR48101">
    <property type="entry name" value="METHYLMALONYL-COA MUTASE, MITOCHONDRIAL-RELATED"/>
    <property type="match status" value="1"/>
</dbReference>
<evidence type="ECO:0000313" key="5">
    <source>
        <dbReference type="Proteomes" id="UP001501480"/>
    </source>
</evidence>
<evidence type="ECO:0000259" key="3">
    <source>
        <dbReference type="Pfam" id="PF01642"/>
    </source>
</evidence>
<dbReference type="Gene3D" id="3.40.50.280">
    <property type="entry name" value="Cobalamin-binding domain"/>
    <property type="match status" value="1"/>
</dbReference>
<gene>
    <name evidence="4" type="ORF">GCM10009821_07680</name>
</gene>
<feature type="region of interest" description="Disordered" evidence="2">
    <location>
        <begin position="68"/>
        <end position="89"/>
    </location>
</feature>
<feature type="domain" description="Methylmalonyl-CoA mutase alpha/beta chain catalytic" evidence="3">
    <location>
        <begin position="225"/>
        <end position="462"/>
    </location>
</feature>
<accession>A0ABN2VTX6</accession>
<dbReference type="SUPFAM" id="SSF51703">
    <property type="entry name" value="Cobalamin (vitamin B12)-dependent enzymes"/>
    <property type="match status" value="1"/>
</dbReference>
<dbReference type="Pfam" id="PF01642">
    <property type="entry name" value="MM_CoA_mutase"/>
    <property type="match status" value="1"/>
</dbReference>
<keyword evidence="5" id="KW-1185">Reference proteome</keyword>
<reference evidence="4 5" key="1">
    <citation type="journal article" date="2019" name="Int. J. Syst. Evol. Microbiol.">
        <title>The Global Catalogue of Microorganisms (GCM) 10K type strain sequencing project: providing services to taxonomists for standard genome sequencing and annotation.</title>
        <authorList>
            <consortium name="The Broad Institute Genomics Platform"/>
            <consortium name="The Broad Institute Genome Sequencing Center for Infectious Disease"/>
            <person name="Wu L."/>
            <person name="Ma J."/>
        </authorList>
    </citation>
    <scope>NUCLEOTIDE SEQUENCE [LARGE SCALE GENOMIC DNA]</scope>
    <source>
        <strain evidence="4 5">JCM 15749</strain>
    </source>
</reference>
<sequence length="612" mass="64449">MASDSGSGVGPEATVAVPLSEGFDHEVAEWEKATAAVLRKTKRLGDDAPDADVWDLLATTTLDGIVVPPLGTPQTSRDVPDPGLPGRAPFTRGAVVERELDGWDVRAWFTDPDVDRTAEHVVTDLENGVNSLWISVGDGAVPLEALGQVLEPVFLDLAPVVLDAPLDPLAAAQALDAVLEDRAVDAAPGTSFGADPLGARLRGLGASDVDLAVQVAEIAARRGVGAIVVDGTAAHDAGASDVQELAWTLLAGATYLRALTEAGVTVDDAARLLDLRLAVTDEQFPSIAKLRASRRLWGRLLELSGVAPEHRAARQHAVTSRPMMASYDPYVNMLRTTIASFAAGVGGATSVTVLPFDEPLGLPDAFSRRIARNTSALLVSESHVARVIDPAGGSHAVERLTDDLAREAWSLFGTLDAAGDVDAGIEALRERIEQTVQDRSLAVARRTRPLTGLSEFPNLEERVPERRPYGREVPVVRWGREFEAMRDAPVPEKVFVATMGTIAQHTARATFVANLFAAGGIDTVPGGASEGVDDVLAAYREAGTPAVVCLAGPDALYAQWGADLVPALREAGARHVVVAGKDKAVDAPVDDAAAMGVDALAFLRRTREELAS</sequence>
<organism evidence="4 5">
    <name type="scientific">Aeromicrobium halocynthiae</name>
    <dbReference type="NCBI Taxonomy" id="560557"/>
    <lineage>
        <taxon>Bacteria</taxon>
        <taxon>Bacillati</taxon>
        <taxon>Actinomycetota</taxon>
        <taxon>Actinomycetes</taxon>
        <taxon>Propionibacteriales</taxon>
        <taxon>Nocardioidaceae</taxon>
        <taxon>Aeromicrobium</taxon>
    </lineage>
</organism>
<evidence type="ECO:0000313" key="4">
    <source>
        <dbReference type="EMBL" id="GAA2072114.1"/>
    </source>
</evidence>
<evidence type="ECO:0000256" key="2">
    <source>
        <dbReference type="SAM" id="MobiDB-lite"/>
    </source>
</evidence>
<dbReference type="InterPro" id="IPR016176">
    <property type="entry name" value="Cbl-dep_enz_cat"/>
</dbReference>
<name>A0ABN2VTX6_9ACTN</name>
<proteinExistence type="predicted"/>
<dbReference type="InterPro" id="IPR006099">
    <property type="entry name" value="MeMalonylCoA_mutase_a/b_cat"/>
</dbReference>
<dbReference type="RefSeq" id="WP_344324550.1">
    <property type="nucleotide sequence ID" value="NZ_BAAAPY010000001.1"/>
</dbReference>
<comment type="subunit">
    <text evidence="1">Heterodimer of an alpha and a beta chain.</text>
</comment>
<dbReference type="CDD" id="cd03677">
    <property type="entry name" value="MM_CoA_mutase_beta"/>
    <property type="match status" value="1"/>
</dbReference>
<comment type="caution">
    <text evidence="4">The sequence shown here is derived from an EMBL/GenBank/DDBJ whole genome shotgun (WGS) entry which is preliminary data.</text>
</comment>
<dbReference type="Gene3D" id="3.20.20.240">
    <property type="entry name" value="Methylmalonyl-CoA mutase"/>
    <property type="match status" value="1"/>
</dbReference>